<name>A0A644VJA4_9ZZZZ</name>
<proteinExistence type="predicted"/>
<sequence length="372" mass="41980">MERGVLMAKNPVIRKMFPGGVTYLGFYSYYHYLADATARHIYVIKGGPGVGKSTFMKKIGEEMLKAGFDLEYHCCSSDNQSIDGIVIPELGIALLDGTAPHVVDPKIPGAVDEIINLGEYWDESLIRPYKKEIIVCSQEISRCFESAYFALKDAKNAMDEWEFYIKPDQDWQTINQIYLETKQELFKAPSSQGAGKTRHLFAWAHTPQGRTQHIDSLIQGMDSLYSLKGQAGTGKSTLLACLAEEAEVLNYDLEIYHNALEPDKIDLLLIPELHTALVISSEHYPYHPEFSGTLHSLDLDSGLHRAGLSGTLDFIDSCRSRVEESILRAQSHSQRAKTLHDQLEEYYIPAMDFEAIDEKRRSILKSIMENYS</sequence>
<dbReference type="AlphaFoldDB" id="A0A644VJA4"/>
<organism evidence="1">
    <name type="scientific">bioreactor metagenome</name>
    <dbReference type="NCBI Taxonomy" id="1076179"/>
    <lineage>
        <taxon>unclassified sequences</taxon>
        <taxon>metagenomes</taxon>
        <taxon>ecological metagenomes</taxon>
    </lineage>
</organism>
<dbReference type="SUPFAM" id="SSF52540">
    <property type="entry name" value="P-loop containing nucleoside triphosphate hydrolases"/>
    <property type="match status" value="1"/>
</dbReference>
<evidence type="ECO:0000313" key="1">
    <source>
        <dbReference type="EMBL" id="MPL91327.1"/>
    </source>
</evidence>
<gene>
    <name evidence="1" type="ORF">SDC9_37395</name>
</gene>
<comment type="caution">
    <text evidence="1">The sequence shown here is derived from an EMBL/GenBank/DDBJ whole genome shotgun (WGS) entry which is preliminary data.</text>
</comment>
<accession>A0A644VJA4</accession>
<evidence type="ECO:0008006" key="2">
    <source>
        <dbReference type="Google" id="ProtNLM"/>
    </source>
</evidence>
<protein>
    <recommendedName>
        <fullName evidence="2">ATPase</fullName>
    </recommendedName>
</protein>
<dbReference type="InterPro" id="IPR027417">
    <property type="entry name" value="P-loop_NTPase"/>
</dbReference>
<dbReference type="EMBL" id="VSSQ01000326">
    <property type="protein sequence ID" value="MPL91327.1"/>
    <property type="molecule type" value="Genomic_DNA"/>
</dbReference>
<reference evidence="1" key="1">
    <citation type="submission" date="2019-08" db="EMBL/GenBank/DDBJ databases">
        <authorList>
            <person name="Kucharzyk K."/>
            <person name="Murdoch R.W."/>
            <person name="Higgins S."/>
            <person name="Loffler F."/>
        </authorList>
    </citation>
    <scope>NUCLEOTIDE SEQUENCE</scope>
</reference>